<keyword evidence="6" id="KW-0406">Ion transport</keyword>
<keyword evidence="5 8" id="KW-1133">Transmembrane helix</keyword>
<evidence type="ECO:0000256" key="1">
    <source>
        <dbReference type="ARBA" id="ARBA00004651"/>
    </source>
</evidence>
<protein>
    <submittedName>
        <fullName evidence="9">Trk system potassium uptake protein TrkH</fullName>
    </submittedName>
</protein>
<dbReference type="AlphaFoldDB" id="A0A0M6WGL2"/>
<keyword evidence="10" id="KW-1185">Reference proteome</keyword>
<feature type="transmembrane region" description="Helical" evidence="8">
    <location>
        <begin position="77"/>
        <end position="100"/>
    </location>
</feature>
<keyword evidence="3" id="KW-1003">Cell membrane</keyword>
<dbReference type="GO" id="GO:0030001">
    <property type="term" value="P:metal ion transport"/>
    <property type="evidence" value="ECO:0007669"/>
    <property type="project" value="UniProtKB-ARBA"/>
</dbReference>
<reference evidence="10" key="1">
    <citation type="submission" date="2015-05" db="EMBL/GenBank/DDBJ databases">
        <authorList>
            <consortium name="Pathogen Informatics"/>
        </authorList>
    </citation>
    <scope>NUCLEOTIDE SEQUENCE [LARGE SCALE GENOMIC DNA]</scope>
    <source>
        <strain evidence="10">M72</strain>
    </source>
</reference>
<name>A0A0M6WGL2_9FIRM</name>
<evidence type="ECO:0000256" key="3">
    <source>
        <dbReference type="ARBA" id="ARBA00022475"/>
    </source>
</evidence>
<dbReference type="Proteomes" id="UP000049979">
    <property type="component" value="Unassembled WGS sequence"/>
</dbReference>
<evidence type="ECO:0000256" key="2">
    <source>
        <dbReference type="ARBA" id="ARBA00022448"/>
    </source>
</evidence>
<feature type="transmembrane region" description="Helical" evidence="8">
    <location>
        <begin position="131"/>
        <end position="153"/>
    </location>
</feature>
<evidence type="ECO:0000313" key="9">
    <source>
        <dbReference type="EMBL" id="CRL35549.1"/>
    </source>
</evidence>
<keyword evidence="4 8" id="KW-0812">Transmembrane</keyword>
<comment type="subcellular location">
    <subcellularLocation>
        <location evidence="1">Cell membrane</location>
        <topology evidence="1">Multi-pass membrane protein</topology>
    </subcellularLocation>
</comment>
<dbReference type="InterPro" id="IPR003445">
    <property type="entry name" value="Cat_transpt"/>
</dbReference>
<sequence length="444" mass="47557">MSKVVHRKKRLSSFKLIVLGFAAVIFVGALLLMLPVSSVSGTQTPFHEALFTSVSAVCVTGLVVQDTGSYWSSFGQAVILLLIQTGGLGVITVAVSFAILSGRKISLMQRSTMQDAISAPKIGGIVRLTKFSVQGTLFIELLGMTAMLPVFFHDYGIKGIWMAAFHSVSAFCNAGFDLLGTSSQPFVSLGRYIANPLINLVIMLLIIIGGIGFLTWDDICTHKWHIRRYRVQSKVILWTSALLIIIPAVFFFVVDFTGSSTGTRLLASTFQSVTTRTAGFNTADLTAMTPTSKSVMILLMLIGGSPGSTAGGMKTTTFAVLILNMVATFCQKEDIEIFGRRLDSHAIKNAATIVALYIILFFIGGIAISSIEHLPLLDCLFETASAVGTVGLTLGITPTLGIPSQLILILLMFFGRVGGLTLIYAAISIKQNGVKLPLEKITVG</sequence>
<evidence type="ECO:0000313" key="10">
    <source>
        <dbReference type="Proteomes" id="UP000049979"/>
    </source>
</evidence>
<evidence type="ECO:0000256" key="6">
    <source>
        <dbReference type="ARBA" id="ARBA00023065"/>
    </source>
</evidence>
<dbReference type="STRING" id="301302.ERS852420_03247"/>
<keyword evidence="7 8" id="KW-0472">Membrane</keyword>
<evidence type="ECO:0000256" key="7">
    <source>
        <dbReference type="ARBA" id="ARBA00023136"/>
    </source>
</evidence>
<dbReference type="GeneID" id="99748562"/>
<organism evidence="9 10">
    <name type="scientific">Roseburia faecis</name>
    <dbReference type="NCBI Taxonomy" id="301302"/>
    <lineage>
        <taxon>Bacteria</taxon>
        <taxon>Bacillati</taxon>
        <taxon>Bacillota</taxon>
        <taxon>Clostridia</taxon>
        <taxon>Lachnospirales</taxon>
        <taxon>Lachnospiraceae</taxon>
        <taxon>Roseburia</taxon>
    </lineage>
</organism>
<dbReference type="Pfam" id="PF02386">
    <property type="entry name" value="TrkH"/>
    <property type="match status" value="1"/>
</dbReference>
<evidence type="ECO:0000256" key="8">
    <source>
        <dbReference type="SAM" id="Phobius"/>
    </source>
</evidence>
<evidence type="ECO:0000256" key="5">
    <source>
        <dbReference type="ARBA" id="ARBA00022989"/>
    </source>
</evidence>
<dbReference type="GO" id="GO:0005886">
    <property type="term" value="C:plasma membrane"/>
    <property type="evidence" value="ECO:0007669"/>
    <property type="project" value="UniProtKB-SubCell"/>
</dbReference>
<dbReference type="RefSeq" id="WP_055067374.1">
    <property type="nucleotide sequence ID" value="NZ_CP173697.1"/>
</dbReference>
<proteinExistence type="predicted"/>
<dbReference type="GO" id="GO:0008324">
    <property type="term" value="F:monoatomic cation transmembrane transporter activity"/>
    <property type="evidence" value="ECO:0007669"/>
    <property type="project" value="InterPro"/>
</dbReference>
<feature type="transmembrane region" description="Helical" evidence="8">
    <location>
        <begin position="235"/>
        <end position="254"/>
    </location>
</feature>
<feature type="transmembrane region" description="Helical" evidence="8">
    <location>
        <begin position="350"/>
        <end position="371"/>
    </location>
</feature>
<gene>
    <name evidence="9" type="ORF">M72_24071</name>
</gene>
<dbReference type="OrthoDB" id="9810952at2"/>
<evidence type="ECO:0000256" key="4">
    <source>
        <dbReference type="ARBA" id="ARBA00022692"/>
    </source>
</evidence>
<accession>A0A0M6WGL2</accession>
<dbReference type="EMBL" id="CVRR01000009">
    <property type="protein sequence ID" value="CRL35549.1"/>
    <property type="molecule type" value="Genomic_DNA"/>
</dbReference>
<keyword evidence="2" id="KW-0813">Transport</keyword>
<dbReference type="PANTHER" id="PTHR32024:SF1">
    <property type="entry name" value="KTR SYSTEM POTASSIUM UPTAKE PROTEIN B"/>
    <property type="match status" value="1"/>
</dbReference>
<feature type="transmembrane region" description="Helical" evidence="8">
    <location>
        <begin position="192"/>
        <end position="215"/>
    </location>
</feature>
<dbReference type="PANTHER" id="PTHR32024">
    <property type="entry name" value="TRK SYSTEM POTASSIUM UPTAKE PROTEIN TRKG-RELATED"/>
    <property type="match status" value="1"/>
</dbReference>
<feature type="transmembrane region" description="Helical" evidence="8">
    <location>
        <begin position="406"/>
        <end position="427"/>
    </location>
</feature>